<protein>
    <submittedName>
        <fullName evidence="2">Uncharacterized protein</fullName>
    </submittedName>
</protein>
<dbReference type="OrthoDB" id="8926609at2"/>
<dbReference type="Proteomes" id="UP000055019">
    <property type="component" value="Unassembled WGS sequence"/>
</dbReference>
<feature type="region of interest" description="Disordered" evidence="1">
    <location>
        <begin position="99"/>
        <end position="118"/>
    </location>
</feature>
<sequence length="118" mass="13190">MPLSVSALAQPRRIQTDRTSSALRTEVARWFDPASRARVTRFGRIYPGGSRYVCVSAPKPGGVFALYFFHHGAGDWRIYPPWGVGPSIVYWSINVTMPDRHSQTTAGPKKRIRSAIES</sequence>
<dbReference type="AlphaFoldDB" id="A0A158JW32"/>
<name>A0A158JW32_9BURK</name>
<comment type="caution">
    <text evidence="2">The sequence shown here is derived from an EMBL/GenBank/DDBJ whole genome shotgun (WGS) entry which is preliminary data.</text>
</comment>
<organism evidence="2 3">
    <name type="scientific">Caballeronia arvi</name>
    <dbReference type="NCBI Taxonomy" id="1777135"/>
    <lineage>
        <taxon>Bacteria</taxon>
        <taxon>Pseudomonadati</taxon>
        <taxon>Pseudomonadota</taxon>
        <taxon>Betaproteobacteria</taxon>
        <taxon>Burkholderiales</taxon>
        <taxon>Burkholderiaceae</taxon>
        <taxon>Caballeronia</taxon>
    </lineage>
</organism>
<accession>A0A158JW32</accession>
<evidence type="ECO:0000256" key="1">
    <source>
        <dbReference type="SAM" id="MobiDB-lite"/>
    </source>
</evidence>
<evidence type="ECO:0000313" key="2">
    <source>
        <dbReference type="EMBL" id="SAL73026.1"/>
    </source>
</evidence>
<dbReference type="EMBL" id="FCOM02000020">
    <property type="protein sequence ID" value="SAL73026.1"/>
    <property type="molecule type" value="Genomic_DNA"/>
</dbReference>
<dbReference type="RefSeq" id="WP_143749297.1">
    <property type="nucleotide sequence ID" value="NZ_FCOM02000020.1"/>
</dbReference>
<keyword evidence="3" id="KW-1185">Reference proteome</keyword>
<reference evidence="2" key="1">
    <citation type="submission" date="2016-01" db="EMBL/GenBank/DDBJ databases">
        <authorList>
            <person name="Peeters C."/>
        </authorList>
    </citation>
    <scope>NUCLEOTIDE SEQUENCE [LARGE SCALE GENOMIC DNA]</scope>
    <source>
        <strain evidence="2">LMG 29317</strain>
    </source>
</reference>
<evidence type="ECO:0000313" key="3">
    <source>
        <dbReference type="Proteomes" id="UP000055019"/>
    </source>
</evidence>
<proteinExistence type="predicted"/>
<gene>
    <name evidence="2" type="ORF">AWB74_04438</name>
</gene>
<feature type="compositionally biased region" description="Basic residues" evidence="1">
    <location>
        <begin position="108"/>
        <end position="118"/>
    </location>
</feature>